<evidence type="ECO:0000313" key="3">
    <source>
        <dbReference type="Proteomes" id="UP000729733"/>
    </source>
</evidence>
<keyword evidence="3" id="KW-1185">Reference proteome</keyword>
<dbReference type="InterPro" id="IPR003390">
    <property type="entry name" value="DNA_integrity_scan_DisA_N"/>
</dbReference>
<sequence length="493" mass="56403">MSIWQWQYSFIDAVENLLKQIFQTLELSTVSYTFAIAIPLSGNDLGDIVLHRSDCGFIPHDFKGVFAEAQDNFDNDPEQLFFMSADSLDRAHKDSLYPKALRNAIRSILSNHDDKRQQTSFCSFPVKKNNHWIITVIQLDRPSFDRQYRLTKQEHEIPSMRKRRIDRCFLEAIVYRVLKESENELQKSSESNTRSLVNCERVIEDAASSLLQSIEVHISKLNKIDLLSFANAIAAERYEGAVSEGRLIICQTNHPDIFAKVKLKTPIDIYNYRGIRKLLEVSGNQMALLCDIESVWGLGIPLDTYQPSQENLFEIRFSEHYTWELVHAENIMLRVEYRQPRLPRSRFDKQLFCDRIRQLFEVNRETANRLIAAVEAAVKQRHGTMLVITPEAQQETIRLAAQSTVIEPVVITKEIISHVSSVDGAILISPNGIIHAFGVILDGKITKNGSSTRGARYNSAIRYVDGERSRQVNCLALIVSEDGYVDLYPPLKQ</sequence>
<gene>
    <name evidence="2" type="ORF">I4641_00395</name>
</gene>
<dbReference type="InterPro" id="IPR036888">
    <property type="entry name" value="DNA_integrity_DisA_N_sf"/>
</dbReference>
<reference evidence="2" key="1">
    <citation type="journal article" date="2021" name="Antonie Van Leeuwenhoek">
        <title>Draft genome and description of Waterburya agarophytonicola gen. nov. sp. nov. (Pleurocapsales, Cyanobacteria): a seaweed symbiont.</title>
        <authorList>
            <person name="Bonthond G."/>
            <person name="Shalygin S."/>
            <person name="Bayer T."/>
            <person name="Weinberger F."/>
        </authorList>
    </citation>
    <scope>NUCLEOTIDE SEQUENCE</scope>
    <source>
        <strain evidence="2">KI4</strain>
    </source>
</reference>
<dbReference type="Pfam" id="PF21750">
    <property type="entry name" value="DACNH"/>
    <property type="match status" value="1"/>
</dbReference>
<proteinExistence type="predicted"/>
<accession>A0A964FF51</accession>
<dbReference type="AlphaFoldDB" id="A0A964FF51"/>
<evidence type="ECO:0000259" key="1">
    <source>
        <dbReference type="PROSITE" id="PS51794"/>
    </source>
</evidence>
<dbReference type="Pfam" id="PF02457">
    <property type="entry name" value="DAC"/>
    <property type="match status" value="1"/>
</dbReference>
<name>A0A964FF51_9CYAN</name>
<dbReference type="PROSITE" id="PS51794">
    <property type="entry name" value="DAC"/>
    <property type="match status" value="1"/>
</dbReference>
<dbReference type="Gene3D" id="3.40.1700.10">
    <property type="entry name" value="DNA integrity scanning protein, DisA, N-terminal domain"/>
    <property type="match status" value="1"/>
</dbReference>
<dbReference type="InterPro" id="IPR048555">
    <property type="entry name" value="DACNH"/>
</dbReference>
<comment type="caution">
    <text evidence="2">The sequence shown here is derived from an EMBL/GenBank/DDBJ whole genome shotgun (WGS) entry which is preliminary data.</text>
</comment>
<organism evidence="2 3">
    <name type="scientific">Waterburya agarophytonicola KI4</name>
    <dbReference type="NCBI Taxonomy" id="2874699"/>
    <lineage>
        <taxon>Bacteria</taxon>
        <taxon>Bacillati</taxon>
        <taxon>Cyanobacteriota</taxon>
        <taxon>Cyanophyceae</taxon>
        <taxon>Pleurocapsales</taxon>
        <taxon>Hyellaceae</taxon>
        <taxon>Waterburya</taxon>
        <taxon>Waterburya agarophytonicola</taxon>
    </lineage>
</organism>
<dbReference type="SUPFAM" id="SSF143597">
    <property type="entry name" value="YojJ-like"/>
    <property type="match status" value="1"/>
</dbReference>
<feature type="domain" description="DAC" evidence="1">
    <location>
        <begin position="353"/>
        <end position="493"/>
    </location>
</feature>
<dbReference type="Pfam" id="PF21752">
    <property type="entry name" value="DACNG"/>
    <property type="match status" value="1"/>
</dbReference>
<dbReference type="EMBL" id="JADWDC010000001">
    <property type="protein sequence ID" value="MCC0175439.1"/>
    <property type="molecule type" value="Genomic_DNA"/>
</dbReference>
<evidence type="ECO:0000313" key="2">
    <source>
        <dbReference type="EMBL" id="MCC0175439.1"/>
    </source>
</evidence>
<dbReference type="RefSeq" id="WP_229638439.1">
    <property type="nucleotide sequence ID" value="NZ_JADWDC010000001.1"/>
</dbReference>
<dbReference type="Proteomes" id="UP000729733">
    <property type="component" value="Unassembled WGS sequence"/>
</dbReference>
<dbReference type="InterPro" id="IPR048554">
    <property type="entry name" value="DACNG"/>
</dbReference>
<protein>
    <submittedName>
        <fullName evidence="2">DNA integrity scanning protein DisA nucleotide-binding domain protein</fullName>
    </submittedName>
</protein>